<dbReference type="STRING" id="1783.BST44_04195"/>
<evidence type="ECO:0000256" key="2">
    <source>
        <dbReference type="ARBA" id="ARBA00023002"/>
    </source>
</evidence>
<dbReference type="FunFam" id="3.40.309.10:FF:000012">
    <property type="entry name" value="Betaine aldehyde dehydrogenase"/>
    <property type="match status" value="1"/>
</dbReference>
<evidence type="ECO:0000256" key="1">
    <source>
        <dbReference type="ARBA" id="ARBA00009986"/>
    </source>
</evidence>
<dbReference type="InterPro" id="IPR016161">
    <property type="entry name" value="Ald_DH/histidinol_DH"/>
</dbReference>
<dbReference type="InterPro" id="IPR016162">
    <property type="entry name" value="Ald_DH_N"/>
</dbReference>
<reference evidence="5 6" key="1">
    <citation type="submission" date="2017-02" db="EMBL/GenBank/DDBJ databases">
        <title>The new phylogeny of genus Mycobacterium.</title>
        <authorList>
            <person name="Tortoli E."/>
            <person name="Trovato A."/>
            <person name="Cirillo D.M."/>
        </authorList>
    </citation>
    <scope>NUCLEOTIDE SEQUENCE [LARGE SCALE GENOMIC DNA]</scope>
    <source>
        <strain evidence="5 6">DSM 43992</strain>
    </source>
</reference>
<sequence length="484" mass="51455">MIMTELIPHVIDGEETESASQACFDTVDPWTRQPWARVALGGAEEAARAVTAARRAFDEGPWPRMGLAERGAILHRLADLIIEHRDELALADTTDMGKPITDTRGNDVPRSAQNFRFFADHARLSAGEALPMDTGHHAYTRFEPAGVVAAIAPWNFPLMLETWKVAPALAWGNTVVLKPAEDTPASATILARLALQAGMPDGVLNVVHGYGPDSVGSALTGDPRVDRITFTGETGTGRTIAAAAAAHLTPVSLELGGKGANLVFADADLDSAVSWSIRAIFSNAGQVCLAGSRLYVQRQVYDEFLARFVRASESLIAGDPKAVDTQVGPLASQEHWKKVRSYVEGIPAEGGTMRTGGQGEGWLIHPTVVTDLPATARLCREEIFGPVAVVAPFDTEADGIAAANDTPYGLNAMLFTENLSRAHRVAAALNAGTVWVNCFFIRDLRAPFGGVGDSGIGREGGTFSREFFTEPKAVVMAISDGGTA</sequence>
<dbReference type="OrthoDB" id="6882680at2"/>
<dbReference type="PANTHER" id="PTHR43720">
    <property type="entry name" value="2-AMINOMUCONIC SEMIALDEHYDE DEHYDROGENASE"/>
    <property type="match status" value="1"/>
</dbReference>
<proteinExistence type="inferred from homology"/>
<dbReference type="GeneID" id="77302943"/>
<dbReference type="InterPro" id="IPR016163">
    <property type="entry name" value="Ald_DH_C"/>
</dbReference>
<dbReference type="InterPro" id="IPR016160">
    <property type="entry name" value="Ald_DH_CS_CYS"/>
</dbReference>
<feature type="domain" description="Aldehyde dehydrogenase" evidence="4">
    <location>
        <begin position="18"/>
        <end position="474"/>
    </location>
</feature>
<dbReference type="RefSeq" id="WP_009953930.1">
    <property type="nucleotide sequence ID" value="NZ_MVIJ01000003.1"/>
</dbReference>
<keyword evidence="3" id="KW-0520">NAD</keyword>
<dbReference type="Gene3D" id="3.40.605.10">
    <property type="entry name" value="Aldehyde Dehydrogenase, Chain A, domain 1"/>
    <property type="match status" value="1"/>
</dbReference>
<dbReference type="AlphaFoldDB" id="A0A1X0KK43"/>
<comment type="caution">
    <text evidence="5">The sequence shown here is derived from an EMBL/GenBank/DDBJ whole genome shotgun (WGS) entry which is preliminary data.</text>
</comment>
<gene>
    <name evidence="5" type="ORF">BST44_04195</name>
</gene>
<dbReference type="Proteomes" id="UP000192601">
    <property type="component" value="Unassembled WGS sequence"/>
</dbReference>
<evidence type="ECO:0000313" key="6">
    <source>
        <dbReference type="Proteomes" id="UP000192601"/>
    </source>
</evidence>
<dbReference type="SUPFAM" id="SSF53720">
    <property type="entry name" value="ALDH-like"/>
    <property type="match status" value="1"/>
</dbReference>
<dbReference type="PROSITE" id="PS00070">
    <property type="entry name" value="ALDEHYDE_DEHYDR_CYS"/>
    <property type="match status" value="1"/>
</dbReference>
<dbReference type="GO" id="GO:0016620">
    <property type="term" value="F:oxidoreductase activity, acting on the aldehyde or oxo group of donors, NAD or NADP as acceptor"/>
    <property type="evidence" value="ECO:0007669"/>
    <property type="project" value="InterPro"/>
</dbReference>
<dbReference type="Pfam" id="PF00171">
    <property type="entry name" value="Aldedh"/>
    <property type="match status" value="1"/>
</dbReference>
<comment type="similarity">
    <text evidence="1">Belongs to the aldehyde dehydrogenase family.</text>
</comment>
<dbReference type="Gene3D" id="3.40.309.10">
    <property type="entry name" value="Aldehyde Dehydrogenase, Chain A, domain 2"/>
    <property type="match status" value="1"/>
</dbReference>
<dbReference type="InterPro" id="IPR015590">
    <property type="entry name" value="Aldehyde_DH_dom"/>
</dbReference>
<dbReference type="PANTHER" id="PTHR43720:SF2">
    <property type="entry name" value="2-AMINOMUCONIC SEMIALDEHYDE DEHYDROGENASE"/>
    <property type="match status" value="1"/>
</dbReference>
<name>A0A1X0KK43_MYCSC</name>
<dbReference type="CDD" id="cd07093">
    <property type="entry name" value="ALDH_F8_HMSADH"/>
    <property type="match status" value="1"/>
</dbReference>
<evidence type="ECO:0000259" key="4">
    <source>
        <dbReference type="Pfam" id="PF00171"/>
    </source>
</evidence>
<keyword evidence="6" id="KW-1185">Reference proteome</keyword>
<evidence type="ECO:0000313" key="5">
    <source>
        <dbReference type="EMBL" id="ORB75697.1"/>
    </source>
</evidence>
<protein>
    <submittedName>
        <fullName evidence="5">5-carboxymethyl-2-hydroxymuconate semialdehyde dehydrogenase</fullName>
    </submittedName>
</protein>
<dbReference type="EMBL" id="MVIJ01000003">
    <property type="protein sequence ID" value="ORB75697.1"/>
    <property type="molecule type" value="Genomic_DNA"/>
</dbReference>
<keyword evidence="2" id="KW-0560">Oxidoreductase</keyword>
<evidence type="ECO:0000256" key="3">
    <source>
        <dbReference type="ARBA" id="ARBA00023027"/>
    </source>
</evidence>
<accession>A0A1X0KK43</accession>
<organism evidence="5 6">
    <name type="scientific">Mycobacterium scrofulaceum</name>
    <dbReference type="NCBI Taxonomy" id="1783"/>
    <lineage>
        <taxon>Bacteria</taxon>
        <taxon>Bacillati</taxon>
        <taxon>Actinomycetota</taxon>
        <taxon>Actinomycetes</taxon>
        <taxon>Mycobacteriales</taxon>
        <taxon>Mycobacteriaceae</taxon>
        <taxon>Mycobacterium</taxon>
    </lineage>
</organism>
<dbReference type="FunFam" id="3.40.605.10:FF:000007">
    <property type="entry name" value="NAD/NADP-dependent betaine aldehyde dehydrogenase"/>
    <property type="match status" value="1"/>
</dbReference>